<keyword evidence="3" id="KW-1185">Reference proteome</keyword>
<protein>
    <recommendedName>
        <fullName evidence="1">Farnesoic acid O-methyl transferase domain-containing protein</fullName>
    </recommendedName>
</protein>
<reference evidence="2 3" key="1">
    <citation type="journal article" date="2013" name="Nature">
        <title>Insights into bilaterian evolution from three spiralian genomes.</title>
        <authorList>
            <person name="Simakov O."/>
            <person name="Marletaz F."/>
            <person name="Cho S.J."/>
            <person name="Edsinger-Gonzales E."/>
            <person name="Havlak P."/>
            <person name="Hellsten U."/>
            <person name="Kuo D.H."/>
            <person name="Larsson T."/>
            <person name="Lv J."/>
            <person name="Arendt D."/>
            <person name="Savage R."/>
            <person name="Osoegawa K."/>
            <person name="de Jong P."/>
            <person name="Grimwood J."/>
            <person name="Chapman J.A."/>
            <person name="Shapiro H."/>
            <person name="Aerts A."/>
            <person name="Otillar R.P."/>
            <person name="Terry A.Y."/>
            <person name="Boore J.L."/>
            <person name="Grigoriev I.V."/>
            <person name="Lindberg D.R."/>
            <person name="Seaver E.C."/>
            <person name="Weisblat D.A."/>
            <person name="Putnam N.H."/>
            <person name="Rokhsar D.S."/>
        </authorList>
    </citation>
    <scope>NUCLEOTIDE SEQUENCE [LARGE SCALE GENOMIC DNA]</scope>
</reference>
<dbReference type="Proteomes" id="UP000030746">
    <property type="component" value="Unassembled WGS sequence"/>
</dbReference>
<evidence type="ECO:0000313" key="2">
    <source>
        <dbReference type="EMBL" id="ESP00008.1"/>
    </source>
</evidence>
<sequence>MPKNSDKTFTEFHNVQYQNSKMIWIKGGNDGVIGLFNETHSNNFVYEIVVGGGGNTWTGARSKATKFKTFTFDNYFVLEPERFKAFWLTWSEASLEVVFGVGNQIGSGQTIRFNRDPTFTLKYLALYDGFDPVSYILELQCSKEDIH</sequence>
<accession>V4ARX8</accession>
<dbReference type="Pfam" id="PF12248">
    <property type="entry name" value="Methyltransf_FA"/>
    <property type="match status" value="1"/>
</dbReference>
<dbReference type="GeneID" id="20237649"/>
<proteinExistence type="predicted"/>
<organism evidence="2 3">
    <name type="scientific">Lottia gigantea</name>
    <name type="common">Giant owl limpet</name>
    <dbReference type="NCBI Taxonomy" id="225164"/>
    <lineage>
        <taxon>Eukaryota</taxon>
        <taxon>Metazoa</taxon>
        <taxon>Spiralia</taxon>
        <taxon>Lophotrochozoa</taxon>
        <taxon>Mollusca</taxon>
        <taxon>Gastropoda</taxon>
        <taxon>Patellogastropoda</taxon>
        <taxon>Lottioidea</taxon>
        <taxon>Lottiidae</taxon>
        <taxon>Lottia</taxon>
    </lineage>
</organism>
<dbReference type="RefSeq" id="XP_009049199.1">
    <property type="nucleotide sequence ID" value="XM_009050951.1"/>
</dbReference>
<gene>
    <name evidence="2" type="ORF">LOTGIDRAFT_158231</name>
</gene>
<dbReference type="EMBL" id="KB200869">
    <property type="protein sequence ID" value="ESP00008.1"/>
    <property type="molecule type" value="Genomic_DNA"/>
</dbReference>
<name>V4ARX8_LOTGI</name>
<dbReference type="AlphaFoldDB" id="V4ARX8"/>
<evidence type="ECO:0000313" key="3">
    <source>
        <dbReference type="Proteomes" id="UP000030746"/>
    </source>
</evidence>
<dbReference type="InterPro" id="IPR022041">
    <property type="entry name" value="Methyltransf_FA"/>
</dbReference>
<feature type="domain" description="Farnesoic acid O-methyl transferase" evidence="1">
    <location>
        <begin position="10"/>
        <end position="126"/>
    </location>
</feature>
<dbReference type="CTD" id="20237649"/>
<evidence type="ECO:0000259" key="1">
    <source>
        <dbReference type="Pfam" id="PF12248"/>
    </source>
</evidence>
<dbReference type="KEGG" id="lgi:LOTGIDRAFT_158231"/>
<dbReference type="HOGENOM" id="CLU_148901_0_0_1"/>
<dbReference type="OrthoDB" id="6044186at2759"/>